<evidence type="ECO:0000256" key="2">
    <source>
        <dbReference type="SAM" id="Phobius"/>
    </source>
</evidence>
<dbReference type="OrthoDB" id="4988873at2"/>
<keyword evidence="2" id="KW-0812">Transmembrane</keyword>
<name>A0A495IC09_9MICO</name>
<sequence length="281" mass="28809">MPDAPQRPDADDTTAAFAADLRTLRHDAGNPTLGQIERESGVSKSVVSDALAGRKLPSARTVRGVVAACGGDAAVVGEWVARRDALASATSRDPEPDDQAAQEQADTPRGARVVRLSTALVAAAAALVVGVGGTLAVVTGLSAGSASADSEPTPTAMYAPQISVKVGADPADTKCLDDAVVAASETGSRGTQLQIIYSTACHAAWSRITRFDNEATGNEVSTSIFRVIAPHAKDRQSTTEPDAQSAYTTLLVRPTPDTEICATGSITVKGQTIAVGKEVCL</sequence>
<organism evidence="3 4">
    <name type="scientific">Frondihabitans australicus</name>
    <dbReference type="NCBI Taxonomy" id="386892"/>
    <lineage>
        <taxon>Bacteria</taxon>
        <taxon>Bacillati</taxon>
        <taxon>Actinomycetota</taxon>
        <taxon>Actinomycetes</taxon>
        <taxon>Micrococcales</taxon>
        <taxon>Microbacteriaceae</taxon>
        <taxon>Frondihabitans</taxon>
    </lineage>
</organism>
<dbReference type="Pfam" id="PF10901">
    <property type="entry name" value="DUF2690"/>
    <property type="match status" value="1"/>
</dbReference>
<reference evidence="3 4" key="1">
    <citation type="submission" date="2018-10" db="EMBL/GenBank/DDBJ databases">
        <title>Sequencing the genomes of 1000 actinobacteria strains.</title>
        <authorList>
            <person name="Klenk H.-P."/>
        </authorList>
    </citation>
    <scope>NUCLEOTIDE SEQUENCE [LARGE SCALE GENOMIC DNA]</scope>
    <source>
        <strain evidence="3 4">DSM 17894</strain>
    </source>
</reference>
<evidence type="ECO:0000256" key="1">
    <source>
        <dbReference type="SAM" id="MobiDB-lite"/>
    </source>
</evidence>
<protein>
    <submittedName>
        <fullName evidence="3">Uncharacterized protein DUF2690</fullName>
    </submittedName>
</protein>
<keyword evidence="2" id="KW-1133">Transmembrane helix</keyword>
<dbReference type="InterPro" id="IPR021224">
    <property type="entry name" value="DUF2690"/>
</dbReference>
<dbReference type="Proteomes" id="UP000280008">
    <property type="component" value="Unassembled WGS sequence"/>
</dbReference>
<dbReference type="CDD" id="cd00093">
    <property type="entry name" value="HTH_XRE"/>
    <property type="match status" value="1"/>
</dbReference>
<feature type="transmembrane region" description="Helical" evidence="2">
    <location>
        <begin position="119"/>
        <end position="141"/>
    </location>
</feature>
<keyword evidence="2" id="KW-0472">Membrane</keyword>
<comment type="caution">
    <text evidence="3">The sequence shown here is derived from an EMBL/GenBank/DDBJ whole genome shotgun (WGS) entry which is preliminary data.</text>
</comment>
<proteinExistence type="predicted"/>
<dbReference type="AlphaFoldDB" id="A0A495IC09"/>
<dbReference type="Pfam" id="PF13560">
    <property type="entry name" value="HTH_31"/>
    <property type="match status" value="1"/>
</dbReference>
<dbReference type="RefSeq" id="WP_121368389.1">
    <property type="nucleotide sequence ID" value="NZ_RBKS01000001.1"/>
</dbReference>
<dbReference type="EMBL" id="RBKS01000001">
    <property type="protein sequence ID" value="RKR73534.1"/>
    <property type="molecule type" value="Genomic_DNA"/>
</dbReference>
<gene>
    <name evidence="3" type="ORF">C8E83_0627</name>
</gene>
<accession>A0A495IC09</accession>
<evidence type="ECO:0000313" key="4">
    <source>
        <dbReference type="Proteomes" id="UP000280008"/>
    </source>
</evidence>
<dbReference type="InterPro" id="IPR001387">
    <property type="entry name" value="Cro/C1-type_HTH"/>
</dbReference>
<feature type="region of interest" description="Disordered" evidence="1">
    <location>
        <begin position="87"/>
        <end position="109"/>
    </location>
</feature>
<evidence type="ECO:0000313" key="3">
    <source>
        <dbReference type="EMBL" id="RKR73534.1"/>
    </source>
</evidence>
<keyword evidence="4" id="KW-1185">Reference proteome</keyword>